<comment type="caution">
    <text evidence="2">The sequence shown here is derived from an EMBL/GenBank/DDBJ whole genome shotgun (WGS) entry which is preliminary data.</text>
</comment>
<keyword evidence="3" id="KW-1185">Reference proteome</keyword>
<proteinExistence type="predicted"/>
<feature type="region of interest" description="Disordered" evidence="1">
    <location>
        <begin position="1"/>
        <end position="30"/>
    </location>
</feature>
<dbReference type="AlphaFoldDB" id="A0AAV7FW29"/>
<dbReference type="InterPro" id="IPR009818">
    <property type="entry name" value="PAM2_motif"/>
</dbReference>
<gene>
    <name evidence="2" type="ORF">IEQ34_021935</name>
</gene>
<feature type="compositionally biased region" description="Basic and acidic residues" evidence="1">
    <location>
        <begin position="79"/>
        <end position="88"/>
    </location>
</feature>
<feature type="compositionally biased region" description="Basic and acidic residues" evidence="1">
    <location>
        <begin position="14"/>
        <end position="25"/>
    </location>
</feature>
<dbReference type="Proteomes" id="UP000775213">
    <property type="component" value="Unassembled WGS sequence"/>
</dbReference>
<dbReference type="Pfam" id="PF07145">
    <property type="entry name" value="PAM2"/>
    <property type="match status" value="1"/>
</dbReference>
<dbReference type="PANTHER" id="PTHR32343">
    <property type="entry name" value="SERINE/ARGININE-RICH SPLICING FACTOR"/>
    <property type="match status" value="1"/>
</dbReference>
<protein>
    <recommendedName>
        <fullName evidence="4">Ataxin-2 C-terminal domain-containing protein</fullName>
    </recommendedName>
</protein>
<evidence type="ECO:0000256" key="1">
    <source>
        <dbReference type="SAM" id="MobiDB-lite"/>
    </source>
</evidence>
<evidence type="ECO:0008006" key="4">
    <source>
        <dbReference type="Google" id="ProtNLM"/>
    </source>
</evidence>
<evidence type="ECO:0000313" key="2">
    <source>
        <dbReference type="EMBL" id="KAH0448135.1"/>
    </source>
</evidence>
<evidence type="ECO:0000313" key="3">
    <source>
        <dbReference type="Proteomes" id="UP000775213"/>
    </source>
</evidence>
<sequence>MAVVENTDGSDLSSSREVDAVGAKEEENDYLGEARITVPLMRSHHDSSFTDFQRKVFKPPMAQQRPGKAAAPTPQLPNDRSRGNDEDGFKQDMRDLEELLSKLNPMAAEFVPPSHINHASKGFGDGGGSFFSNKVGLHDLYPNSGYPNGGYPNAVNTNGGRRGKNGYSQGKRRMNNRTSMAQREDTIRRTVYVSDIDHQVFFFFLCIC</sequence>
<feature type="region of interest" description="Disordered" evidence="1">
    <location>
        <begin position="151"/>
        <end position="181"/>
    </location>
</feature>
<dbReference type="PANTHER" id="PTHR32343:SF72">
    <property type="entry name" value="POLYADENYLATE-BINDING PROTEIN-INTERACTING PROTEIN 11"/>
    <property type="match status" value="1"/>
</dbReference>
<dbReference type="EMBL" id="JAGFBR010000019">
    <property type="protein sequence ID" value="KAH0448135.1"/>
    <property type="molecule type" value="Genomic_DNA"/>
</dbReference>
<reference evidence="2 3" key="1">
    <citation type="journal article" date="2021" name="Hortic Res">
        <title>Chromosome-scale assembly of the Dendrobium chrysotoxum genome enhances the understanding of orchid evolution.</title>
        <authorList>
            <person name="Zhang Y."/>
            <person name="Zhang G.Q."/>
            <person name="Zhang D."/>
            <person name="Liu X.D."/>
            <person name="Xu X.Y."/>
            <person name="Sun W.H."/>
            <person name="Yu X."/>
            <person name="Zhu X."/>
            <person name="Wang Z.W."/>
            <person name="Zhao X."/>
            <person name="Zhong W.Y."/>
            <person name="Chen H."/>
            <person name="Yin W.L."/>
            <person name="Huang T."/>
            <person name="Niu S.C."/>
            <person name="Liu Z.J."/>
        </authorList>
    </citation>
    <scope>NUCLEOTIDE SEQUENCE [LARGE SCALE GENOMIC DNA]</scope>
    <source>
        <strain evidence="2">Lindl</strain>
    </source>
</reference>
<name>A0AAV7FW29_DENCH</name>
<accession>A0AAV7FW29</accession>
<organism evidence="2 3">
    <name type="scientific">Dendrobium chrysotoxum</name>
    <name type="common">Orchid</name>
    <dbReference type="NCBI Taxonomy" id="161865"/>
    <lineage>
        <taxon>Eukaryota</taxon>
        <taxon>Viridiplantae</taxon>
        <taxon>Streptophyta</taxon>
        <taxon>Embryophyta</taxon>
        <taxon>Tracheophyta</taxon>
        <taxon>Spermatophyta</taxon>
        <taxon>Magnoliopsida</taxon>
        <taxon>Liliopsida</taxon>
        <taxon>Asparagales</taxon>
        <taxon>Orchidaceae</taxon>
        <taxon>Epidendroideae</taxon>
        <taxon>Malaxideae</taxon>
        <taxon>Dendrobiinae</taxon>
        <taxon>Dendrobium</taxon>
    </lineage>
</organism>
<feature type="region of interest" description="Disordered" evidence="1">
    <location>
        <begin position="60"/>
        <end position="88"/>
    </location>
</feature>